<reference evidence="1 2" key="1">
    <citation type="journal article" date="2011" name="Cell">
        <title>The monarch butterfly genome yields insights into long-distance migration.</title>
        <authorList>
            <person name="Zhan S."/>
            <person name="Merlin C."/>
            <person name="Boore J.L."/>
            <person name="Reppert S.M."/>
        </authorList>
    </citation>
    <scope>NUCLEOTIDE SEQUENCE [LARGE SCALE GENOMIC DNA]</scope>
    <source>
        <strain evidence="1">F-2</strain>
    </source>
</reference>
<dbReference type="InParanoid" id="A0A212F3V3"/>
<accession>A0A212F3V3</accession>
<dbReference type="eggNOG" id="ENOG502S6HT">
    <property type="taxonomic scope" value="Eukaryota"/>
</dbReference>
<gene>
    <name evidence="1" type="ORF">KGM_202908</name>
</gene>
<protein>
    <submittedName>
        <fullName evidence="1">Uncharacterized protein</fullName>
    </submittedName>
</protein>
<keyword evidence="2" id="KW-1185">Reference proteome</keyword>
<dbReference type="KEGG" id="dpl:KGM_202908"/>
<dbReference type="Proteomes" id="UP000007151">
    <property type="component" value="Unassembled WGS sequence"/>
</dbReference>
<dbReference type="AlphaFoldDB" id="A0A212F3V3"/>
<proteinExistence type="predicted"/>
<organism evidence="1 2">
    <name type="scientific">Danaus plexippus plexippus</name>
    <dbReference type="NCBI Taxonomy" id="278856"/>
    <lineage>
        <taxon>Eukaryota</taxon>
        <taxon>Metazoa</taxon>
        <taxon>Ecdysozoa</taxon>
        <taxon>Arthropoda</taxon>
        <taxon>Hexapoda</taxon>
        <taxon>Insecta</taxon>
        <taxon>Pterygota</taxon>
        <taxon>Neoptera</taxon>
        <taxon>Endopterygota</taxon>
        <taxon>Lepidoptera</taxon>
        <taxon>Glossata</taxon>
        <taxon>Ditrysia</taxon>
        <taxon>Papilionoidea</taxon>
        <taxon>Nymphalidae</taxon>
        <taxon>Danainae</taxon>
        <taxon>Danaini</taxon>
        <taxon>Danaina</taxon>
        <taxon>Danaus</taxon>
        <taxon>Danaus</taxon>
    </lineage>
</organism>
<sequence>MSIIIYSLALCGDVSYRPFINLYKFVTTIVTHIGKLSAPYMLTGDVPTTARKNSLDSDLNNNVTGAVERPELFTPRAHERLAANSLRWKCYRCMLLFSLYRRFWPNRILEYVEGRKLPSEDPRRASDLAAGECLCALAFTDEVDHLIKLFLLVVEVQGLHAALEVGRREAFRPAK</sequence>
<evidence type="ECO:0000313" key="1">
    <source>
        <dbReference type="EMBL" id="OWR48402.1"/>
    </source>
</evidence>
<evidence type="ECO:0000313" key="2">
    <source>
        <dbReference type="Proteomes" id="UP000007151"/>
    </source>
</evidence>
<dbReference type="EMBL" id="AGBW02010485">
    <property type="protein sequence ID" value="OWR48402.1"/>
    <property type="molecule type" value="Genomic_DNA"/>
</dbReference>
<name>A0A212F3V3_DANPL</name>
<comment type="caution">
    <text evidence="1">The sequence shown here is derived from an EMBL/GenBank/DDBJ whole genome shotgun (WGS) entry which is preliminary data.</text>
</comment>